<comment type="caution">
    <text evidence="2">The sequence shown here is derived from an EMBL/GenBank/DDBJ whole genome shotgun (WGS) entry which is preliminary data.</text>
</comment>
<sequence>MKYQRAIIRTLTILIGFGATISPVAAHSGTTHAGTPHWFLFVLLIGGICTVVGASVALRRELLSLAKTGALLTVGAVTIVFGGIGLVELQVVGQTPPQLVEIYPILSLIVSTILATGGLLVARMKHSTKPQYAFLCLILAAWIGYPAFMPNQGTTNPLGYLIVLSLPTLLAYIIWTDARGVLQSLRLETKPKIAGIGAGFLMSIFFAFSAGTMSFSPDEGVNVPSEAFIIPYDVSSPLVIWPAIEWYFPSIPFTGYLSVGTVLFMAILGGLSGLNVAVVTQQWINAESVAGGELFSGSLIASGATACCCCAPAFYGVLSVLFGAAATPVYWSFMIPSSPVSGIFFAGSVLLLLGSLLKSTGGTDTRVAPSVSRLS</sequence>
<feature type="transmembrane region" description="Helical" evidence="1">
    <location>
        <begin position="299"/>
        <end position="324"/>
    </location>
</feature>
<evidence type="ECO:0000256" key="1">
    <source>
        <dbReference type="SAM" id="Phobius"/>
    </source>
</evidence>
<proteinExistence type="predicted"/>
<dbReference type="Proteomes" id="UP000007813">
    <property type="component" value="Unassembled WGS sequence"/>
</dbReference>
<evidence type="ECO:0000313" key="3">
    <source>
        <dbReference type="Proteomes" id="UP000007813"/>
    </source>
</evidence>
<keyword evidence="1" id="KW-0472">Membrane</keyword>
<feature type="transmembrane region" description="Helical" evidence="1">
    <location>
        <begin position="70"/>
        <end position="90"/>
    </location>
</feature>
<name>J2ZVC6_9EURY</name>
<dbReference type="eggNOG" id="arCOG09065">
    <property type="taxonomic scope" value="Archaea"/>
</dbReference>
<keyword evidence="1" id="KW-0812">Transmembrane</keyword>
<feature type="transmembrane region" description="Helical" evidence="1">
    <location>
        <begin position="330"/>
        <end position="353"/>
    </location>
</feature>
<organism evidence="2 3">
    <name type="scientific">Halogranum salarium B-1</name>
    <dbReference type="NCBI Taxonomy" id="1210908"/>
    <lineage>
        <taxon>Archaea</taxon>
        <taxon>Methanobacteriati</taxon>
        <taxon>Methanobacteriota</taxon>
        <taxon>Stenosarchaea group</taxon>
        <taxon>Halobacteria</taxon>
        <taxon>Halobacteriales</taxon>
        <taxon>Haloferacaceae</taxon>
    </lineage>
</organism>
<protein>
    <submittedName>
        <fullName evidence="2">Uncharacterized protein</fullName>
    </submittedName>
</protein>
<feature type="transmembrane region" description="Helical" evidence="1">
    <location>
        <begin position="157"/>
        <end position="175"/>
    </location>
</feature>
<feature type="transmembrane region" description="Helical" evidence="1">
    <location>
        <begin position="36"/>
        <end position="58"/>
    </location>
</feature>
<feature type="transmembrane region" description="Helical" evidence="1">
    <location>
        <begin position="102"/>
        <end position="120"/>
    </location>
</feature>
<gene>
    <name evidence="2" type="ORF">HSB1_48050</name>
</gene>
<evidence type="ECO:0000313" key="2">
    <source>
        <dbReference type="EMBL" id="EJN56988.1"/>
    </source>
</evidence>
<keyword evidence="1" id="KW-1133">Transmembrane helix</keyword>
<dbReference type="AlphaFoldDB" id="J2ZVC6"/>
<reference evidence="2 3" key="1">
    <citation type="journal article" date="2012" name="J. Bacteriol.">
        <title>Draft Genome Sequence of the Extremely Halophilic Archaeon Halogranum salarium B-1T.</title>
        <authorList>
            <person name="Kim K.K."/>
            <person name="Lee K.C."/>
            <person name="Lee J.S."/>
        </authorList>
    </citation>
    <scope>NUCLEOTIDE SEQUENCE [LARGE SCALE GENOMIC DNA]</scope>
    <source>
        <strain evidence="2 3">B-1</strain>
    </source>
</reference>
<feature type="transmembrane region" description="Helical" evidence="1">
    <location>
        <begin position="256"/>
        <end position="278"/>
    </location>
</feature>
<feature type="transmembrane region" description="Helical" evidence="1">
    <location>
        <begin position="132"/>
        <end position="151"/>
    </location>
</feature>
<dbReference type="EMBL" id="ALJD01000017">
    <property type="protein sequence ID" value="EJN56988.1"/>
    <property type="molecule type" value="Genomic_DNA"/>
</dbReference>
<accession>J2ZVC6</accession>
<feature type="transmembrane region" description="Helical" evidence="1">
    <location>
        <begin position="196"/>
        <end position="215"/>
    </location>
</feature>